<feature type="transmembrane region" description="Helical" evidence="8">
    <location>
        <begin position="311"/>
        <end position="328"/>
    </location>
</feature>
<keyword evidence="3" id="KW-0813">Transport</keyword>
<evidence type="ECO:0000256" key="4">
    <source>
        <dbReference type="ARBA" id="ARBA00022544"/>
    </source>
</evidence>
<evidence type="ECO:0000313" key="9">
    <source>
        <dbReference type="EMBL" id="TBL81121.1"/>
    </source>
</evidence>
<feature type="transmembrane region" description="Helical" evidence="8">
    <location>
        <begin position="222"/>
        <end position="247"/>
    </location>
</feature>
<evidence type="ECO:0000256" key="1">
    <source>
        <dbReference type="ARBA" id="ARBA00004141"/>
    </source>
</evidence>
<dbReference type="Gene3D" id="1.20.1740.10">
    <property type="entry name" value="Amino acid/polyamine transporter I"/>
    <property type="match status" value="1"/>
</dbReference>
<evidence type="ECO:0000313" key="10">
    <source>
        <dbReference type="Proteomes" id="UP000293142"/>
    </source>
</evidence>
<dbReference type="EMBL" id="SIRE01000003">
    <property type="protein sequence ID" value="TBL81121.1"/>
    <property type="molecule type" value="Genomic_DNA"/>
</dbReference>
<feature type="transmembrane region" description="Helical" evidence="8">
    <location>
        <begin position="88"/>
        <end position="106"/>
    </location>
</feature>
<dbReference type="InterPro" id="IPR004761">
    <property type="entry name" value="Spore_GerAB"/>
</dbReference>
<dbReference type="OrthoDB" id="2716906at2"/>
<evidence type="ECO:0000256" key="8">
    <source>
        <dbReference type="SAM" id="Phobius"/>
    </source>
</evidence>
<protein>
    <submittedName>
        <fullName evidence="9">Spore gernimation protein</fullName>
    </submittedName>
</protein>
<feature type="transmembrane region" description="Helical" evidence="8">
    <location>
        <begin position="340"/>
        <end position="360"/>
    </location>
</feature>
<evidence type="ECO:0000256" key="6">
    <source>
        <dbReference type="ARBA" id="ARBA00022989"/>
    </source>
</evidence>
<feature type="transmembrane region" description="Helical" evidence="8">
    <location>
        <begin position="127"/>
        <end position="147"/>
    </location>
</feature>
<dbReference type="GO" id="GO:0009847">
    <property type="term" value="P:spore germination"/>
    <property type="evidence" value="ECO:0007669"/>
    <property type="project" value="InterPro"/>
</dbReference>
<keyword evidence="6 8" id="KW-1133">Transmembrane helix</keyword>
<comment type="subcellular location">
    <subcellularLocation>
        <location evidence="1">Membrane</location>
        <topology evidence="1">Multi-pass membrane protein</topology>
    </subcellularLocation>
</comment>
<evidence type="ECO:0000256" key="7">
    <source>
        <dbReference type="ARBA" id="ARBA00023136"/>
    </source>
</evidence>
<keyword evidence="5 8" id="KW-0812">Transmembrane</keyword>
<comment type="similarity">
    <text evidence="2">Belongs to the amino acid-polyamine-organocation (APC) superfamily. Spore germination protein (SGP) (TC 2.A.3.9) family.</text>
</comment>
<dbReference type="PANTHER" id="PTHR34975">
    <property type="entry name" value="SPORE GERMINATION PROTEIN A2"/>
    <property type="match status" value="1"/>
</dbReference>
<keyword evidence="4" id="KW-0309">Germination</keyword>
<keyword evidence="10" id="KW-1185">Reference proteome</keyword>
<comment type="caution">
    <text evidence="9">The sequence shown here is derived from an EMBL/GenBank/DDBJ whole genome shotgun (WGS) entry which is preliminary data.</text>
</comment>
<feature type="transmembrane region" description="Helical" evidence="8">
    <location>
        <begin position="277"/>
        <end position="299"/>
    </location>
</feature>
<keyword evidence="7 8" id="KW-0472">Membrane</keyword>
<name>A0A4Q9E0P9_9BACL</name>
<dbReference type="RefSeq" id="WP_131011833.1">
    <property type="nucleotide sequence ID" value="NZ_SIRE01000003.1"/>
</dbReference>
<proteinExistence type="inferred from homology"/>
<reference evidence="9 10" key="1">
    <citation type="submission" date="2019-02" db="EMBL/GenBank/DDBJ databases">
        <title>Paenibacillus sp. nov., isolated from surface-sterilized tissue of Thalictrum simplex L.</title>
        <authorList>
            <person name="Tuo L."/>
        </authorList>
    </citation>
    <scope>NUCLEOTIDE SEQUENCE [LARGE SCALE GENOMIC DNA]</scope>
    <source>
        <strain evidence="9 10">N2SHLJ1</strain>
    </source>
</reference>
<sequence>MKAFEYGDREVGSGEMMFGVANMVIGFGVLTLPRSIAEQTHTYATGLLAIFAGGMVALLFTWITAKLVSHFPNQNLFQLSAVIINKPAAYVLTVLFACYSLFFASYEIRGVTTISKLYLLNRTPDEVVCLVFLLVIVYAVAGSSTALLRVNLIFFPLIVIIVILLLLLNHGFFELKNIKPFYLTGWKNIAAGAKETTFSFLGFEILLFYGAFSNKPHQIAKAAMIGLLVPVLLYMLIFTFVIGSFGVESTSNVLFPTMELAKQAEVPGGFLERFESLFFIIWVMTLFSTAAMGLCVVIMALQAMMGKVRKLTLLYCATPVCYLIAMSPQDQQQMNTFGKWVSYAGILMGMVVPAMLLVLFKMRGGKQHG</sequence>
<dbReference type="Pfam" id="PF03845">
    <property type="entry name" value="Spore_permease"/>
    <property type="match status" value="1"/>
</dbReference>
<accession>A0A4Q9E0P9</accession>
<gene>
    <name evidence="9" type="ORF">EYB31_03240</name>
</gene>
<feature type="transmembrane region" description="Helical" evidence="8">
    <location>
        <begin position="45"/>
        <end position="68"/>
    </location>
</feature>
<evidence type="ECO:0000256" key="5">
    <source>
        <dbReference type="ARBA" id="ARBA00022692"/>
    </source>
</evidence>
<dbReference type="Proteomes" id="UP000293142">
    <property type="component" value="Unassembled WGS sequence"/>
</dbReference>
<evidence type="ECO:0000256" key="2">
    <source>
        <dbReference type="ARBA" id="ARBA00007998"/>
    </source>
</evidence>
<dbReference type="PANTHER" id="PTHR34975:SF2">
    <property type="entry name" value="SPORE GERMINATION PROTEIN A2"/>
    <property type="match status" value="1"/>
</dbReference>
<feature type="transmembrane region" description="Helical" evidence="8">
    <location>
        <begin position="153"/>
        <end position="173"/>
    </location>
</feature>
<organism evidence="9 10">
    <name type="scientific">Paenibacillus thalictri</name>
    <dbReference type="NCBI Taxonomy" id="2527873"/>
    <lineage>
        <taxon>Bacteria</taxon>
        <taxon>Bacillati</taxon>
        <taxon>Bacillota</taxon>
        <taxon>Bacilli</taxon>
        <taxon>Bacillales</taxon>
        <taxon>Paenibacillaceae</taxon>
        <taxon>Paenibacillus</taxon>
    </lineage>
</organism>
<evidence type="ECO:0000256" key="3">
    <source>
        <dbReference type="ARBA" id="ARBA00022448"/>
    </source>
</evidence>
<dbReference type="AlphaFoldDB" id="A0A4Q9E0P9"/>
<dbReference type="NCBIfam" id="TIGR00912">
    <property type="entry name" value="2A0309"/>
    <property type="match status" value="1"/>
</dbReference>
<feature type="transmembrane region" description="Helical" evidence="8">
    <location>
        <begin position="16"/>
        <end position="33"/>
    </location>
</feature>
<dbReference type="GO" id="GO:0016020">
    <property type="term" value="C:membrane"/>
    <property type="evidence" value="ECO:0007669"/>
    <property type="project" value="UniProtKB-SubCell"/>
</dbReference>